<organism evidence="1">
    <name type="scientific">Marivirga arenosa</name>
    <dbReference type="NCBI Taxonomy" id="3059076"/>
    <lineage>
        <taxon>Bacteria</taxon>
        <taxon>Pseudomonadati</taxon>
        <taxon>Bacteroidota</taxon>
        <taxon>Cytophagia</taxon>
        <taxon>Cytophagales</taxon>
        <taxon>Marivirgaceae</taxon>
        <taxon>Marivirga</taxon>
    </lineage>
</organism>
<accession>A0AA51ZXX2</accession>
<name>A0AA51ZXX2_9BACT</name>
<reference evidence="1" key="1">
    <citation type="submission" date="2023-08" db="EMBL/GenBank/DDBJ databases">
        <title>Comparative genomics and taxonomic characterization of three novel marine species of genus Marivirga.</title>
        <authorList>
            <person name="Muhammad N."/>
            <person name="Kim S.-G."/>
        </authorList>
    </citation>
    <scope>NUCLEOTIDE SEQUENCE</scope>
    <source>
        <strain evidence="1">BKB1-2</strain>
    </source>
</reference>
<dbReference type="InterPro" id="IPR032359">
    <property type="entry name" value="KwaB-like"/>
</dbReference>
<sequence>MIDQFLDKFEDINDENLHLYFITRVLKPNLKKRAKVLDKYDFEIYQVDIDKEIASHLYDVSIKQLEYVAKKNLEITEYEAITDSTQQIFTYDGTNKAMSFLDVVQNKLKNKSKIAKIKNLTEIVKSQELWAYTVGFFDDNHDWIYSFRKILKGKVAIDEEANSSKKLFGTFRTKFNTVSNKLEVLKGETINLDERIDCIYFEDIFYIFQKTQFEQITGLTEEFKEHAEKIADELIKTEMFDGLDILKKQIKETPAIHRKLVRLKKINNYQNLNEKSLNKMIKIAKRYGGQLKKNNGKIIIENEKDVDLTIKVLVDFYKTGEFSGKPYGTFSGKELTTEK</sequence>
<dbReference type="Proteomes" id="UP001232019">
    <property type="component" value="Chromosome"/>
</dbReference>
<gene>
    <name evidence="1" type="ORF">QYS47_31215</name>
</gene>
<dbReference type="RefSeq" id="WP_322348282.1">
    <property type="nucleotide sequence ID" value="NZ_CP129968.2"/>
</dbReference>
<evidence type="ECO:0000313" key="1">
    <source>
        <dbReference type="EMBL" id="WNB18752.1"/>
    </source>
</evidence>
<proteinExistence type="predicted"/>
<dbReference type="EMBL" id="CP129968">
    <property type="protein sequence ID" value="WNB18752.1"/>
    <property type="molecule type" value="Genomic_DNA"/>
</dbReference>
<dbReference type="AlphaFoldDB" id="A0AA51ZXX2"/>
<protein>
    <submittedName>
        <fullName evidence="1">DUF4868 domain-containing protein</fullName>
    </submittedName>
</protein>
<dbReference type="Pfam" id="PF16162">
    <property type="entry name" value="KwaB"/>
    <property type="match status" value="1"/>
</dbReference>
<dbReference type="KEGG" id="marp:QYS47_31215"/>